<evidence type="ECO:0000259" key="1">
    <source>
        <dbReference type="Pfam" id="PF10988"/>
    </source>
</evidence>
<keyword evidence="3" id="KW-1185">Reference proteome</keyword>
<dbReference type="EMBL" id="AAWS01000001">
    <property type="protein sequence ID" value="EAY31942.1"/>
    <property type="molecule type" value="Genomic_DNA"/>
</dbReference>
<dbReference type="PANTHER" id="PTHR39200">
    <property type="entry name" value="HYPOTHETICAL EXPORTED PROTEIN"/>
    <property type="match status" value="1"/>
</dbReference>
<dbReference type="Pfam" id="PF10988">
    <property type="entry name" value="DUF2807"/>
    <property type="match status" value="1"/>
</dbReference>
<feature type="domain" description="Putative auto-transporter adhesin head GIN" evidence="1">
    <location>
        <begin position="57"/>
        <end position="234"/>
    </location>
</feature>
<protein>
    <recommendedName>
        <fullName evidence="1">Putative auto-transporter adhesin head GIN domain-containing protein</fullName>
    </recommendedName>
</protein>
<reference evidence="2 3" key="1">
    <citation type="submission" date="2007-01" db="EMBL/GenBank/DDBJ databases">
        <authorList>
            <person name="Haygood M."/>
            <person name="Podell S."/>
            <person name="Anderson C."/>
            <person name="Hopkinson B."/>
            <person name="Roe K."/>
            <person name="Barbeau K."/>
            <person name="Gaasterland T."/>
            <person name="Ferriera S."/>
            <person name="Johnson J."/>
            <person name="Kravitz S."/>
            <person name="Beeson K."/>
            <person name="Sutton G."/>
            <person name="Rogers Y.-H."/>
            <person name="Friedman R."/>
            <person name="Frazier M."/>
            <person name="Venter J.C."/>
        </authorList>
    </citation>
    <scope>NUCLEOTIDE SEQUENCE [LARGE SCALE GENOMIC DNA]</scope>
    <source>
        <strain evidence="2 3">ATCC 23134</strain>
    </source>
</reference>
<dbReference type="InterPro" id="IPR021255">
    <property type="entry name" value="DUF2807"/>
</dbReference>
<name>A1ZCE0_MICM2</name>
<gene>
    <name evidence="2" type="ORF">M23134_01971</name>
</gene>
<dbReference type="eggNOG" id="COG3595">
    <property type="taxonomic scope" value="Bacteria"/>
</dbReference>
<organism evidence="2 3">
    <name type="scientific">Microscilla marina ATCC 23134</name>
    <dbReference type="NCBI Taxonomy" id="313606"/>
    <lineage>
        <taxon>Bacteria</taxon>
        <taxon>Pseudomonadati</taxon>
        <taxon>Bacteroidota</taxon>
        <taxon>Cytophagia</taxon>
        <taxon>Cytophagales</taxon>
        <taxon>Microscillaceae</taxon>
        <taxon>Microscilla</taxon>
    </lineage>
</organism>
<evidence type="ECO:0000313" key="2">
    <source>
        <dbReference type="EMBL" id="EAY31942.1"/>
    </source>
</evidence>
<dbReference type="Gene3D" id="2.160.20.120">
    <property type="match status" value="1"/>
</dbReference>
<accession>A1ZCE0</accession>
<dbReference type="PANTHER" id="PTHR39200:SF1">
    <property type="entry name" value="AUTO-TRANSPORTER ADHESIN HEAD GIN DOMAIN-CONTAINING PROTEIN-RELATED"/>
    <property type="match status" value="1"/>
</dbReference>
<proteinExistence type="predicted"/>
<dbReference type="Proteomes" id="UP000004095">
    <property type="component" value="Unassembled WGS sequence"/>
</dbReference>
<comment type="caution">
    <text evidence="2">The sequence shown here is derived from an EMBL/GenBank/DDBJ whole genome shotgun (WGS) entry which is preliminary data.</text>
</comment>
<sequence>MVISACNTTTRGKDPGYDDDGKVYTGEDTFVEEAPPLSKNNDYGKVRNLPEFNSLLHSIAGDVIWKQGDKQSVEVHAVPDVLREIVTEVKEGGLLYIGYRTHGFRQGDNKVYVFITTPSIKAIRLSASGNLKSKNRWEVSDLSLAVSGSGNFNIRLDAKKVMTEVKGSGNVKLRGNTDLHTINLMGSGQVLCQSLDTDVCQVEVNGSGVCQLNVNDELNATVNGSGSITYKGNPTVRKSVNGSGSISQR</sequence>
<evidence type="ECO:0000313" key="3">
    <source>
        <dbReference type="Proteomes" id="UP000004095"/>
    </source>
</evidence>
<dbReference type="AlphaFoldDB" id="A1ZCE0"/>